<organism evidence="1 2">
    <name type="scientific">Rubrivirga marina</name>
    <dbReference type="NCBI Taxonomy" id="1196024"/>
    <lineage>
        <taxon>Bacteria</taxon>
        <taxon>Pseudomonadati</taxon>
        <taxon>Rhodothermota</taxon>
        <taxon>Rhodothermia</taxon>
        <taxon>Rhodothermales</taxon>
        <taxon>Rubricoccaceae</taxon>
        <taxon>Rubrivirga</taxon>
    </lineage>
</organism>
<dbReference type="AlphaFoldDB" id="A0A271J3M4"/>
<evidence type="ECO:0000313" key="1">
    <source>
        <dbReference type="EMBL" id="PAP77309.1"/>
    </source>
</evidence>
<dbReference type="RefSeq" id="WP_095510977.1">
    <property type="nucleotide sequence ID" value="NZ_MQWD01000001.1"/>
</dbReference>
<keyword evidence="2" id="KW-1185">Reference proteome</keyword>
<reference evidence="1 2" key="1">
    <citation type="submission" date="2016-11" db="EMBL/GenBank/DDBJ databases">
        <title>Study of marine rhodopsin-containing bacteria.</title>
        <authorList>
            <person name="Yoshizawa S."/>
            <person name="Kumagai Y."/>
            <person name="Kogure K."/>
        </authorList>
    </citation>
    <scope>NUCLEOTIDE SEQUENCE [LARGE SCALE GENOMIC DNA]</scope>
    <source>
        <strain evidence="1 2">SAORIC-28</strain>
    </source>
</reference>
<accession>A0A271J3M4</accession>
<name>A0A271J3M4_9BACT</name>
<dbReference type="OrthoDB" id="9902845at2"/>
<proteinExistence type="predicted"/>
<dbReference type="Proteomes" id="UP000216339">
    <property type="component" value="Unassembled WGS sequence"/>
</dbReference>
<dbReference type="EMBL" id="MQWD01000001">
    <property type="protein sequence ID" value="PAP77309.1"/>
    <property type="molecule type" value="Genomic_DNA"/>
</dbReference>
<gene>
    <name evidence="1" type="ORF">BSZ37_13125</name>
</gene>
<evidence type="ECO:0000313" key="2">
    <source>
        <dbReference type="Proteomes" id="UP000216339"/>
    </source>
</evidence>
<comment type="caution">
    <text evidence="1">The sequence shown here is derived from an EMBL/GenBank/DDBJ whole genome shotgun (WGS) entry which is preliminary data.</text>
</comment>
<protein>
    <submittedName>
        <fullName evidence="1">Uncharacterized protein</fullName>
    </submittedName>
</protein>
<sequence>MASVRPEHDDAFWEALADRDWRRVRWRRSRSPDVPPEGAVCAAYGTPIHRRGTYYVRPAYTDGTDWLSQQAYDTMVRKTRGRRASRRSGTR</sequence>